<dbReference type="EMBL" id="CP001807">
    <property type="protein sequence ID" value="ACY48059.1"/>
    <property type="molecule type" value="Genomic_DNA"/>
</dbReference>
<dbReference type="InterPro" id="IPR008929">
    <property type="entry name" value="Chondroitin_lyas"/>
</dbReference>
<comment type="subcellular location">
    <subcellularLocation>
        <location evidence="1">Periplasm</location>
    </subcellularLocation>
</comment>
<evidence type="ECO:0000256" key="5">
    <source>
        <dbReference type="SAM" id="SignalP"/>
    </source>
</evidence>
<proteinExistence type="predicted"/>
<dbReference type="Gene3D" id="2.70.98.70">
    <property type="match status" value="1"/>
</dbReference>
<dbReference type="STRING" id="518766.Rmar_1169"/>
<feature type="domain" description="Heparinase II/III-like C-terminal" evidence="6">
    <location>
        <begin position="397"/>
        <end position="551"/>
    </location>
</feature>
<keyword evidence="3" id="KW-0574">Periplasm</keyword>
<reference evidence="7 8" key="1">
    <citation type="journal article" date="2009" name="Stand. Genomic Sci.">
        <title>Complete genome sequence of Rhodothermus marinus type strain (R-10).</title>
        <authorList>
            <person name="Nolan M."/>
            <person name="Tindall B.J."/>
            <person name="Pomrenke H."/>
            <person name="Lapidus A."/>
            <person name="Copeland A."/>
            <person name="Glavina Del Rio T."/>
            <person name="Lucas S."/>
            <person name="Chen F."/>
            <person name="Tice H."/>
            <person name="Cheng J.F."/>
            <person name="Saunders E."/>
            <person name="Han C."/>
            <person name="Bruce D."/>
            <person name="Goodwin L."/>
            <person name="Chain P."/>
            <person name="Pitluck S."/>
            <person name="Ovchinikova G."/>
            <person name="Pati A."/>
            <person name="Ivanova N."/>
            <person name="Mavromatis K."/>
            <person name="Chen A."/>
            <person name="Palaniappan K."/>
            <person name="Land M."/>
            <person name="Hauser L."/>
            <person name="Chang Y.J."/>
            <person name="Jeffries C.D."/>
            <person name="Brettin T."/>
            <person name="Goker M."/>
            <person name="Bristow J."/>
            <person name="Eisen J.A."/>
            <person name="Markowitz V."/>
            <person name="Hugenholtz P."/>
            <person name="Kyrpides N.C."/>
            <person name="Klenk H.P."/>
            <person name="Detter J.C."/>
        </authorList>
    </citation>
    <scope>NUCLEOTIDE SEQUENCE [LARGE SCALE GENOMIC DNA]</scope>
    <source>
        <strain evidence="8">ATCC 43812 / DSM 4252 / R-10</strain>
    </source>
</reference>
<dbReference type="SUPFAM" id="SSF48230">
    <property type="entry name" value="Chondroitin AC/alginate lyase"/>
    <property type="match status" value="1"/>
</dbReference>
<dbReference type="PANTHER" id="PTHR39210:SF1">
    <property type="entry name" value="HEPARIN-SULFATE LYASE"/>
    <property type="match status" value="1"/>
</dbReference>
<evidence type="ECO:0000313" key="7">
    <source>
        <dbReference type="EMBL" id="ACY48059.1"/>
    </source>
</evidence>
<evidence type="ECO:0000256" key="2">
    <source>
        <dbReference type="ARBA" id="ARBA00022729"/>
    </source>
</evidence>
<dbReference type="PANTHER" id="PTHR39210">
    <property type="entry name" value="HEPARIN-SULFATE LYASE"/>
    <property type="match status" value="1"/>
</dbReference>
<dbReference type="Proteomes" id="UP000002221">
    <property type="component" value="Chromosome"/>
</dbReference>
<evidence type="ECO:0000313" key="8">
    <source>
        <dbReference type="Proteomes" id="UP000002221"/>
    </source>
</evidence>
<dbReference type="GO" id="GO:0042597">
    <property type="term" value="C:periplasmic space"/>
    <property type="evidence" value="ECO:0007669"/>
    <property type="project" value="UniProtKB-SubCell"/>
</dbReference>
<gene>
    <name evidence="7" type="ordered locus">Rmar_1169</name>
</gene>
<dbReference type="HOGENOM" id="CLU_365589_0_0_10"/>
<dbReference type="SMR" id="D0MHV1"/>
<feature type="signal peptide" evidence="5">
    <location>
        <begin position="1"/>
        <end position="16"/>
    </location>
</feature>
<dbReference type="GO" id="GO:0016829">
    <property type="term" value="F:lyase activity"/>
    <property type="evidence" value="ECO:0007669"/>
    <property type="project" value="UniProtKB-KW"/>
</dbReference>
<keyword evidence="2 5" id="KW-0732">Signal</keyword>
<keyword evidence="8" id="KW-1185">Reference proteome</keyword>
<evidence type="ECO:0000256" key="1">
    <source>
        <dbReference type="ARBA" id="ARBA00004418"/>
    </source>
</evidence>
<accession>D0MHV1</accession>
<evidence type="ECO:0000259" key="6">
    <source>
        <dbReference type="Pfam" id="PF07940"/>
    </source>
</evidence>
<sequence>MLALAAWLLVGSVASAQNPYETYTGFTVPTEAVLPDSEVHPSLWFSAEELATIRARWQDPAYAELVDEIKRDIRDFKNRNPESTEPGERARMAKTLAFAWLMENDVVALVKALATLEVAYDNVPQTYDSGVFDGEYDEIYRATWLQNYCAAYDWLYDQLGSQLEAELRAKLVAEAQLLYTYMNQYAPRPHNHRSKPAYALGTAALTLSSHPNAAQWLSFALDRQNSVTKYMFSHEGVYREGPHYYVFTLVNAIPFLWHYLHVSGVNLFPYYQPAFEWPIRIRNSRGWMPNIEDGFMKPAPTHAVAAAYRDTPTLLHSSAPLAEILQWNWQTTRFFTQNYTGATNDVTWEIDVLLSWDASIPATPPDVSPTQVLQSGQVAFRNAWSDVGESSRYLLFHGVASADNHDHPDHLSYVVDAANTTLAVDAGYGPEGSSDDRRSWYTSPQAHNTVTVNGFPLVDYSTARNEGPRLRHALDTPFYDFAEMQARSQGVAGGAEVRRGIAFPEERFWVVYDLGSSDNEASYQVHLHGRGTFARNGSWLTWTAQPDTYGEGARLHAAFAGNRTLTISENTGWTSLYWGHEETQTYVSVRQTATDPVFLHVLYPTPLNGTPPALVDRSGSGIVSLELTEDAGITNVAVQRDQVLRTAGPLATDAIFAWTRRVQGNIVQFALTEGRELRWEGRLLLSASDTLTVAVDRSNPSRQLLYVEPFTGQAELTLRLLPDTATPLSVTLDGQPLAFETPEQGTVRFQLSGDRLGAGSVIVVTTNVTSAAEPHEAATAGFMIEGPYPNPTSGPMHLRLVLARPAHVRAVLYDVLGRRLATLWDGAVGAGQTELTWDVGRLLRQKLTPGPYLIEVEADGARRVVRGLAF</sequence>
<name>D0MHV1_RHOM4</name>
<dbReference type="Pfam" id="PF07940">
    <property type="entry name" value="Hepar_II_III_C"/>
    <property type="match status" value="1"/>
</dbReference>
<protein>
    <submittedName>
        <fullName evidence="7">Heparinase II/III family protein</fullName>
    </submittedName>
</protein>
<organism evidence="7 8">
    <name type="scientific">Rhodothermus marinus (strain ATCC 43812 / DSM 4252 / R-10)</name>
    <name type="common">Rhodothermus obamensis</name>
    <dbReference type="NCBI Taxonomy" id="518766"/>
    <lineage>
        <taxon>Bacteria</taxon>
        <taxon>Pseudomonadati</taxon>
        <taxon>Rhodothermota</taxon>
        <taxon>Rhodothermia</taxon>
        <taxon>Rhodothermales</taxon>
        <taxon>Rhodothermaceae</taxon>
        <taxon>Rhodothermus</taxon>
    </lineage>
</organism>
<dbReference type="eggNOG" id="COG1523">
    <property type="taxonomic scope" value="Bacteria"/>
</dbReference>
<dbReference type="InterPro" id="IPR012480">
    <property type="entry name" value="Hepar_II_III_C"/>
</dbReference>
<dbReference type="AlphaFoldDB" id="D0MHV1"/>
<evidence type="ECO:0000256" key="4">
    <source>
        <dbReference type="ARBA" id="ARBA00023239"/>
    </source>
</evidence>
<evidence type="ECO:0000256" key="3">
    <source>
        <dbReference type="ARBA" id="ARBA00022764"/>
    </source>
</evidence>
<feature type="chain" id="PRO_5003011149" evidence="5">
    <location>
        <begin position="17"/>
        <end position="870"/>
    </location>
</feature>
<dbReference type="KEGG" id="rmr:Rmar_1169"/>
<dbReference type="Gene3D" id="1.50.10.100">
    <property type="entry name" value="Chondroitin AC/alginate lyase"/>
    <property type="match status" value="1"/>
</dbReference>
<keyword evidence="4" id="KW-0456">Lyase</keyword>